<dbReference type="HOGENOM" id="CLU_034837_1_0_14"/>
<accession>A0A097SSG7</accession>
<evidence type="ECO:0000313" key="3">
    <source>
        <dbReference type="Proteomes" id="UP000030066"/>
    </source>
</evidence>
<dbReference type="InterPro" id="IPR019219">
    <property type="entry name" value="DUF2130"/>
</dbReference>
<dbReference type="Pfam" id="PF09903">
    <property type="entry name" value="DUF2130"/>
    <property type="match status" value="1"/>
</dbReference>
<evidence type="ECO:0008006" key="4">
    <source>
        <dbReference type="Google" id="ProtNLM"/>
    </source>
</evidence>
<evidence type="ECO:0000256" key="1">
    <source>
        <dbReference type="SAM" id="Coils"/>
    </source>
</evidence>
<name>A0A097SSG7_9BACT</name>
<reference evidence="2 3" key="1">
    <citation type="journal article" date="2014" name="PLoS ONE">
        <title>An emerging Mycoplasma associated with trichomoniasis, vaginal infection and disease.</title>
        <authorList>
            <consortium name="Vaginal Microbiome Consortium"/>
            <person name="Fettweis J.M."/>
            <person name="Serrano M.G."/>
            <person name="Huang B."/>
            <person name="Brooks J.P."/>
            <person name="Glascock A.L."/>
            <person name="Sheth N.U."/>
            <person name="Strauss J.F.III."/>
            <person name="Jefferson K.K."/>
            <person name="Buck G.A."/>
        </authorList>
    </citation>
    <scope>NUCLEOTIDE SEQUENCE [LARGE SCALE GENOMIC DNA]</scope>
    <source>
        <strain evidence="2 3">VCU_M1</strain>
    </source>
</reference>
<dbReference type="KEGG" id="mgj:MGM1_1510"/>
<organism evidence="2 3">
    <name type="scientific">Candidatus Malacoplasma girerdii</name>
    <dbReference type="NCBI Taxonomy" id="1318617"/>
    <lineage>
        <taxon>Bacteria</taxon>
        <taxon>Bacillati</taxon>
        <taxon>Mycoplasmatota</taxon>
        <taxon>Mycoplasmoidales</taxon>
        <taxon>Mycoplasmoidaceae</taxon>
        <taxon>Malacoplasma</taxon>
    </lineage>
</organism>
<dbReference type="STRING" id="1318617.MGM1_1510"/>
<proteinExistence type="predicted"/>
<evidence type="ECO:0000313" key="2">
    <source>
        <dbReference type="EMBL" id="AIV03538.1"/>
    </source>
</evidence>
<sequence length="417" mass="49492">MSKKISYTVIDETTIQLKEGAKANDIIDLKDSINIDTKYLNQAIVNHFKKQADSLIIQTKADLTTQFDREKKNEIELAVNKYKNLIDQQNNEKITELKLSIEKKQNQLNLLEQQFNLFKQQTNDQIKLAIEQNTVSLNKKHFDEITQLQNEINKLKRNEAIKQVQHIGAELENWCLNQYQNYANCGAFANTTFLRDNEVVDRTKADFIFKVYGDKIEEEQLLTSICLEMKTEHIDSKVRQKNSDFYTKLDKDRKNKKCEYAILVTELENERDFIWYQINEYEKMYVVRPQYLFHMLSLIYNISHKYKNIRDDLLKKRVELNENQDLKEIYERLDQLKEYLLNKVSTKVINGVNKLFEQLRLISKHSDTAKRICESEIQNTINKMCHEIDNFKLENNNFVFNETLDDIPTIVCKKNNT</sequence>
<keyword evidence="1" id="KW-0175">Coiled coil</keyword>
<feature type="coiled-coil region" evidence="1">
    <location>
        <begin position="72"/>
        <end position="165"/>
    </location>
</feature>
<gene>
    <name evidence="2" type="ORF">MGM1_1510</name>
</gene>
<dbReference type="AlphaFoldDB" id="A0A097SSG7"/>
<keyword evidence="3" id="KW-1185">Reference proteome</keyword>
<dbReference type="Proteomes" id="UP000030066">
    <property type="component" value="Chromosome"/>
</dbReference>
<dbReference type="eggNOG" id="COG4487">
    <property type="taxonomic scope" value="Bacteria"/>
</dbReference>
<dbReference type="EMBL" id="CP007711">
    <property type="protein sequence ID" value="AIV03538.1"/>
    <property type="molecule type" value="Genomic_DNA"/>
</dbReference>
<protein>
    <recommendedName>
        <fullName evidence="4">DUF2130 domain-containing protein</fullName>
    </recommendedName>
</protein>